<protein>
    <submittedName>
        <fullName evidence="1">Uncharacterized protein</fullName>
    </submittedName>
</protein>
<proteinExistence type="predicted"/>
<evidence type="ECO:0000313" key="2">
    <source>
        <dbReference type="Proteomes" id="UP000299102"/>
    </source>
</evidence>
<sequence length="80" mass="9083">METYGRVMWAEPSRVRDPFEAENVNALVLNCASAAYECGVSYPAILSNKHSIYQKEMRRGRTDLISVELHEACCRKVCKS</sequence>
<dbReference type="Proteomes" id="UP000299102">
    <property type="component" value="Unassembled WGS sequence"/>
</dbReference>
<evidence type="ECO:0000313" key="1">
    <source>
        <dbReference type="EMBL" id="GBP18579.1"/>
    </source>
</evidence>
<reference evidence="1 2" key="1">
    <citation type="journal article" date="2019" name="Commun. Biol.">
        <title>The bagworm genome reveals a unique fibroin gene that provides high tensile strength.</title>
        <authorList>
            <person name="Kono N."/>
            <person name="Nakamura H."/>
            <person name="Ohtoshi R."/>
            <person name="Tomita M."/>
            <person name="Numata K."/>
            <person name="Arakawa K."/>
        </authorList>
    </citation>
    <scope>NUCLEOTIDE SEQUENCE [LARGE SCALE GENOMIC DNA]</scope>
</reference>
<gene>
    <name evidence="1" type="ORF">EVAR_14348_1</name>
</gene>
<dbReference type="EMBL" id="BGZK01000099">
    <property type="protein sequence ID" value="GBP18579.1"/>
    <property type="molecule type" value="Genomic_DNA"/>
</dbReference>
<keyword evidence="2" id="KW-1185">Reference proteome</keyword>
<organism evidence="1 2">
    <name type="scientific">Eumeta variegata</name>
    <name type="common">Bagworm moth</name>
    <name type="synonym">Eumeta japonica</name>
    <dbReference type="NCBI Taxonomy" id="151549"/>
    <lineage>
        <taxon>Eukaryota</taxon>
        <taxon>Metazoa</taxon>
        <taxon>Ecdysozoa</taxon>
        <taxon>Arthropoda</taxon>
        <taxon>Hexapoda</taxon>
        <taxon>Insecta</taxon>
        <taxon>Pterygota</taxon>
        <taxon>Neoptera</taxon>
        <taxon>Endopterygota</taxon>
        <taxon>Lepidoptera</taxon>
        <taxon>Glossata</taxon>
        <taxon>Ditrysia</taxon>
        <taxon>Tineoidea</taxon>
        <taxon>Psychidae</taxon>
        <taxon>Oiketicinae</taxon>
        <taxon>Eumeta</taxon>
    </lineage>
</organism>
<comment type="caution">
    <text evidence="1">The sequence shown here is derived from an EMBL/GenBank/DDBJ whole genome shotgun (WGS) entry which is preliminary data.</text>
</comment>
<name>A0A4C1TX26_EUMVA</name>
<dbReference type="AlphaFoldDB" id="A0A4C1TX26"/>
<accession>A0A4C1TX26</accession>